<keyword evidence="2" id="KW-1185">Reference proteome</keyword>
<organism evidence="1 2">
    <name type="scientific">Araneus ventricosus</name>
    <name type="common">Orbweaver spider</name>
    <name type="synonym">Epeira ventricosa</name>
    <dbReference type="NCBI Taxonomy" id="182803"/>
    <lineage>
        <taxon>Eukaryota</taxon>
        <taxon>Metazoa</taxon>
        <taxon>Ecdysozoa</taxon>
        <taxon>Arthropoda</taxon>
        <taxon>Chelicerata</taxon>
        <taxon>Arachnida</taxon>
        <taxon>Araneae</taxon>
        <taxon>Araneomorphae</taxon>
        <taxon>Entelegynae</taxon>
        <taxon>Araneoidea</taxon>
        <taxon>Araneidae</taxon>
        <taxon>Araneus</taxon>
    </lineage>
</organism>
<evidence type="ECO:0000313" key="1">
    <source>
        <dbReference type="EMBL" id="GBL75955.1"/>
    </source>
</evidence>
<gene>
    <name evidence="1" type="ORF">AVEN_234280_1</name>
</gene>
<evidence type="ECO:0000313" key="2">
    <source>
        <dbReference type="Proteomes" id="UP000499080"/>
    </source>
</evidence>
<accession>A0A4Y2A9C9</accession>
<name>A0A4Y2A9C9_ARAVE</name>
<dbReference type="EMBL" id="BGPR01000009">
    <property type="protein sequence ID" value="GBL75955.1"/>
    <property type="molecule type" value="Genomic_DNA"/>
</dbReference>
<dbReference type="AlphaFoldDB" id="A0A4Y2A9C9"/>
<proteinExistence type="predicted"/>
<dbReference type="Proteomes" id="UP000499080">
    <property type="component" value="Unassembled WGS sequence"/>
</dbReference>
<comment type="caution">
    <text evidence="1">The sequence shown here is derived from an EMBL/GenBank/DDBJ whole genome shotgun (WGS) entry which is preliminary data.</text>
</comment>
<sequence length="167" mass="19494">MKKCPKSHKSSLLSQYKLHVDTPGRLSPAAPKYRGELERNRLVFLERDSVQLRMLYPFYVNSHEESHYDPLRGLIHTNSPGGNFHIHSSSWIDFSRKSFSDRILLESGFFRFETGKDDRVIEAEEAGFFLFKEERKKKSGKLIKEIKCGTNLRLFSVFPFLRVFSGF</sequence>
<reference evidence="1 2" key="1">
    <citation type="journal article" date="2019" name="Sci. Rep.">
        <title>Orb-weaving spider Araneus ventricosus genome elucidates the spidroin gene catalogue.</title>
        <authorList>
            <person name="Kono N."/>
            <person name="Nakamura H."/>
            <person name="Ohtoshi R."/>
            <person name="Moran D.A.P."/>
            <person name="Shinohara A."/>
            <person name="Yoshida Y."/>
            <person name="Fujiwara M."/>
            <person name="Mori M."/>
            <person name="Tomita M."/>
            <person name="Arakawa K."/>
        </authorList>
    </citation>
    <scope>NUCLEOTIDE SEQUENCE [LARGE SCALE GENOMIC DNA]</scope>
</reference>
<protein>
    <submittedName>
        <fullName evidence="1">Uncharacterized protein</fullName>
    </submittedName>
</protein>